<dbReference type="Proteomes" id="UP001632038">
    <property type="component" value="Unassembled WGS sequence"/>
</dbReference>
<name>A0ABD3BKT2_9LAMI</name>
<keyword evidence="2" id="KW-0539">Nucleus</keyword>
<evidence type="ECO:0000313" key="4">
    <source>
        <dbReference type="EMBL" id="KAL3618035.1"/>
    </source>
</evidence>
<gene>
    <name evidence="4" type="ORF">CASFOL_038356</name>
</gene>
<dbReference type="AlphaFoldDB" id="A0ABD3BKT2"/>
<organism evidence="4 5">
    <name type="scientific">Castilleja foliolosa</name>
    <dbReference type="NCBI Taxonomy" id="1961234"/>
    <lineage>
        <taxon>Eukaryota</taxon>
        <taxon>Viridiplantae</taxon>
        <taxon>Streptophyta</taxon>
        <taxon>Embryophyta</taxon>
        <taxon>Tracheophyta</taxon>
        <taxon>Spermatophyta</taxon>
        <taxon>Magnoliopsida</taxon>
        <taxon>eudicotyledons</taxon>
        <taxon>Gunneridae</taxon>
        <taxon>Pentapetalae</taxon>
        <taxon>asterids</taxon>
        <taxon>lamiids</taxon>
        <taxon>Lamiales</taxon>
        <taxon>Orobanchaceae</taxon>
        <taxon>Pedicularideae</taxon>
        <taxon>Castillejinae</taxon>
        <taxon>Castilleja</taxon>
    </lineage>
</organism>
<proteinExistence type="predicted"/>
<dbReference type="PROSITE" id="PS51879">
    <property type="entry name" value="RST"/>
    <property type="match status" value="1"/>
</dbReference>
<feature type="domain" description="RST" evidence="3">
    <location>
        <begin position="1"/>
        <end position="27"/>
    </location>
</feature>
<keyword evidence="5" id="KW-1185">Reference proteome</keyword>
<accession>A0ABD3BKT2</accession>
<evidence type="ECO:0000256" key="1">
    <source>
        <dbReference type="ARBA" id="ARBA00004123"/>
    </source>
</evidence>
<protein>
    <recommendedName>
        <fullName evidence="3">RST domain-containing protein</fullName>
    </recommendedName>
</protein>
<reference evidence="5" key="1">
    <citation type="journal article" date="2024" name="IScience">
        <title>Strigolactones Initiate the Formation of Haustorium-like Structures in Castilleja.</title>
        <authorList>
            <person name="Buerger M."/>
            <person name="Peterson D."/>
            <person name="Chory J."/>
        </authorList>
    </citation>
    <scope>NUCLEOTIDE SEQUENCE [LARGE SCALE GENOMIC DNA]</scope>
</reference>
<comment type="caution">
    <text evidence="4">The sequence shown here is derived from an EMBL/GenBank/DDBJ whole genome shotgun (WGS) entry which is preliminary data.</text>
</comment>
<evidence type="ECO:0000313" key="5">
    <source>
        <dbReference type="Proteomes" id="UP001632038"/>
    </source>
</evidence>
<evidence type="ECO:0000259" key="3">
    <source>
        <dbReference type="PROSITE" id="PS51879"/>
    </source>
</evidence>
<comment type="subcellular location">
    <subcellularLocation>
        <location evidence="1">Nucleus</location>
    </subcellularLocation>
</comment>
<dbReference type="GO" id="GO:0005634">
    <property type="term" value="C:nucleus"/>
    <property type="evidence" value="ECO:0007669"/>
    <property type="project" value="UniProtKB-SubCell"/>
</dbReference>
<evidence type="ECO:0000256" key="2">
    <source>
        <dbReference type="ARBA" id="ARBA00023242"/>
    </source>
</evidence>
<sequence>MVQRVRHIAGDKLLPIIIKSYRGKIKARTMSGSSTTIEQ</sequence>
<dbReference type="InterPro" id="IPR022003">
    <property type="entry name" value="RST"/>
</dbReference>
<dbReference type="EMBL" id="JAVIJP010000081">
    <property type="protein sequence ID" value="KAL3618035.1"/>
    <property type="molecule type" value="Genomic_DNA"/>
</dbReference>